<accession>A0A414DGM0</accession>
<evidence type="ECO:0000259" key="1">
    <source>
        <dbReference type="Pfam" id="PF01261"/>
    </source>
</evidence>
<name>A0A414DGM0_9FIRM</name>
<feature type="domain" description="Xylose isomerase-like TIM barrel" evidence="1">
    <location>
        <begin position="23"/>
        <end position="277"/>
    </location>
</feature>
<organism evidence="2 3">
    <name type="scientific">Lachnospira eligens</name>
    <dbReference type="NCBI Taxonomy" id="39485"/>
    <lineage>
        <taxon>Bacteria</taxon>
        <taxon>Bacillati</taxon>
        <taxon>Bacillota</taxon>
        <taxon>Clostridia</taxon>
        <taxon>Lachnospirales</taxon>
        <taxon>Lachnospiraceae</taxon>
        <taxon>Lachnospira</taxon>
    </lineage>
</organism>
<comment type="caution">
    <text evidence="2">The sequence shown here is derived from an EMBL/GenBank/DDBJ whole genome shotgun (WGS) entry which is preliminary data.</text>
</comment>
<dbReference type="PANTHER" id="PTHR12110:SF21">
    <property type="entry name" value="XYLOSE ISOMERASE-LIKE TIM BARREL DOMAIN-CONTAINING PROTEIN"/>
    <property type="match status" value="1"/>
</dbReference>
<dbReference type="EMBL" id="QSIS01000004">
    <property type="protein sequence ID" value="RHD09852.1"/>
    <property type="molecule type" value="Genomic_DNA"/>
</dbReference>
<dbReference type="SUPFAM" id="SSF51658">
    <property type="entry name" value="Xylose isomerase-like"/>
    <property type="match status" value="1"/>
</dbReference>
<dbReference type="InterPro" id="IPR050312">
    <property type="entry name" value="IolE/XylAMocC-like"/>
</dbReference>
<dbReference type="PANTHER" id="PTHR12110">
    <property type="entry name" value="HYDROXYPYRUVATE ISOMERASE"/>
    <property type="match status" value="1"/>
</dbReference>
<dbReference type="GO" id="GO:0016853">
    <property type="term" value="F:isomerase activity"/>
    <property type="evidence" value="ECO:0007669"/>
    <property type="project" value="UniProtKB-KW"/>
</dbReference>
<dbReference type="Proteomes" id="UP000284794">
    <property type="component" value="Unassembled WGS sequence"/>
</dbReference>
<evidence type="ECO:0000313" key="2">
    <source>
        <dbReference type="EMBL" id="RHD09852.1"/>
    </source>
</evidence>
<protein>
    <submittedName>
        <fullName evidence="2">Sugar phosphate isomerase/epimerase</fullName>
    </submittedName>
</protein>
<dbReference type="Pfam" id="PF01261">
    <property type="entry name" value="AP_endonuc_2"/>
    <property type="match status" value="1"/>
</dbReference>
<keyword evidence="2" id="KW-0413">Isomerase</keyword>
<dbReference type="RefSeq" id="WP_118148396.1">
    <property type="nucleotide sequence ID" value="NZ_QSIS01000004.1"/>
</dbReference>
<reference evidence="2 3" key="1">
    <citation type="submission" date="2018-08" db="EMBL/GenBank/DDBJ databases">
        <title>A genome reference for cultivated species of the human gut microbiota.</title>
        <authorList>
            <person name="Zou Y."/>
            <person name="Xue W."/>
            <person name="Luo G."/>
        </authorList>
    </citation>
    <scope>NUCLEOTIDE SEQUENCE [LARGE SCALE GENOMIC DNA]</scope>
    <source>
        <strain evidence="2 3">AM32-2AC</strain>
    </source>
</reference>
<dbReference type="AlphaFoldDB" id="A0A414DGM0"/>
<gene>
    <name evidence="2" type="ORF">DW811_04895</name>
</gene>
<dbReference type="InterPro" id="IPR036237">
    <property type="entry name" value="Xyl_isomerase-like_sf"/>
</dbReference>
<dbReference type="InterPro" id="IPR013022">
    <property type="entry name" value="Xyl_isomerase-like_TIM-brl"/>
</dbReference>
<proteinExistence type="predicted"/>
<dbReference type="Gene3D" id="3.20.20.150">
    <property type="entry name" value="Divalent-metal-dependent TIM barrel enzymes"/>
    <property type="match status" value="1"/>
</dbReference>
<evidence type="ECO:0000313" key="3">
    <source>
        <dbReference type="Proteomes" id="UP000284794"/>
    </source>
</evidence>
<sequence>MVKVGVQTKGILPEMGIEDGVAIIARAGFERVDFNLDTFLKNSDVYGGKINKFFDADIEDILAYFGEYKKMFNKYGIKPSQMHAPYPMYVLGRDDISQYMQNVVIPKSIQIAGFLEIPWVVMHPFKMQYKYGLEAEQAMNVQFFSSLIPEIKKHNVRICVENLYESVGGRITEGTCADPDDAIFYVDMLNMMAGEERFGICLDTGHIQLVHRQPADYIRKVGSRLKLLHMHENDAYGDLHQMPYTFGSNPSCGTDWENFARALAEIGFDGTLSFETFPCMNSFPYGTRDEVLRTIHEVGAYIKGKIEA</sequence>